<name>A0A314YW67_PRUYE</name>
<evidence type="ECO:0000313" key="3">
    <source>
        <dbReference type="EMBL" id="PQQ12485.1"/>
    </source>
</evidence>
<accession>A0A314YW67</accession>
<dbReference type="Proteomes" id="UP000250321">
    <property type="component" value="Unassembled WGS sequence"/>
</dbReference>
<dbReference type="PANTHER" id="PTHR11709">
    <property type="entry name" value="MULTI-COPPER OXIDASE"/>
    <property type="match status" value="1"/>
</dbReference>
<dbReference type="AlphaFoldDB" id="A0A314YW67"/>
<comment type="caution">
    <text evidence="3">The sequence shown here is derived from an EMBL/GenBank/DDBJ whole genome shotgun (WGS) entry which is preliminary data.</text>
</comment>
<dbReference type="SUPFAM" id="SSF49503">
    <property type="entry name" value="Cupredoxins"/>
    <property type="match status" value="1"/>
</dbReference>
<dbReference type="Pfam" id="PF07731">
    <property type="entry name" value="Cu-oxidase_2"/>
    <property type="match status" value="1"/>
</dbReference>
<dbReference type="InterPro" id="IPR045087">
    <property type="entry name" value="Cu-oxidase_fam"/>
</dbReference>
<reference evidence="3 4" key="1">
    <citation type="submission" date="2018-02" db="EMBL/GenBank/DDBJ databases">
        <title>Draft genome of wild Prunus yedoensis var. nudiflora.</title>
        <authorList>
            <person name="Baek S."/>
            <person name="Kim J.-H."/>
            <person name="Choi K."/>
            <person name="Kim G.-B."/>
            <person name="Cho A."/>
            <person name="Jang H."/>
            <person name="Shin C.-H."/>
            <person name="Yu H.-J."/>
            <person name="Mun J.-H."/>
        </authorList>
    </citation>
    <scope>NUCLEOTIDE SEQUENCE [LARGE SCALE GENOMIC DNA]</scope>
    <source>
        <strain evidence="4">cv. Jeju island</strain>
        <tissue evidence="3">Leaf</tissue>
    </source>
</reference>
<evidence type="ECO:0000313" key="4">
    <source>
        <dbReference type="Proteomes" id="UP000250321"/>
    </source>
</evidence>
<proteinExistence type="inferred from homology"/>
<organism evidence="3 4">
    <name type="scientific">Prunus yedoensis var. nudiflora</name>
    <dbReference type="NCBI Taxonomy" id="2094558"/>
    <lineage>
        <taxon>Eukaryota</taxon>
        <taxon>Viridiplantae</taxon>
        <taxon>Streptophyta</taxon>
        <taxon>Embryophyta</taxon>
        <taxon>Tracheophyta</taxon>
        <taxon>Spermatophyta</taxon>
        <taxon>Magnoliopsida</taxon>
        <taxon>eudicotyledons</taxon>
        <taxon>Gunneridae</taxon>
        <taxon>Pentapetalae</taxon>
        <taxon>rosids</taxon>
        <taxon>fabids</taxon>
        <taxon>Rosales</taxon>
        <taxon>Rosaceae</taxon>
        <taxon>Amygdaloideae</taxon>
        <taxon>Amygdaleae</taxon>
        <taxon>Prunus</taxon>
    </lineage>
</organism>
<gene>
    <name evidence="3" type="ORF">Pyn_09865</name>
</gene>
<dbReference type="STRING" id="2094558.A0A314YW67"/>
<dbReference type="Gene3D" id="2.60.40.420">
    <property type="entry name" value="Cupredoxins - blue copper proteins"/>
    <property type="match status" value="1"/>
</dbReference>
<dbReference type="PANTHER" id="PTHR11709:SF452">
    <property type="entry name" value="LACCASE-2"/>
    <property type="match status" value="1"/>
</dbReference>
<feature type="domain" description="Plastocyanin-like" evidence="2">
    <location>
        <begin position="137"/>
        <end position="200"/>
    </location>
</feature>
<sequence length="217" mass="23760">MPKQGTGFPFLQPYGEVNIVLGESVHENGGITTSKRLLKKETDWDCHQTCQMHTPLMESQGLSFHVLKNAHYFNTKGVFTTDFPDSPPIPFNYTGAPLTANLATKLGTGLNKIVFNSTADLVLQDTNLLTVESIHSTSMDPAKFNLVDPPERNTVGVPTGGWTAIRFRADNPALGVLFMHRHLELHTSWGLKTASVVENGKDSDHSVLPPPTDLPPC</sequence>
<comment type="similarity">
    <text evidence="1">Belongs to the multicopper oxidase family.</text>
</comment>
<dbReference type="InterPro" id="IPR011706">
    <property type="entry name" value="Cu-oxidase_C"/>
</dbReference>
<keyword evidence="4" id="KW-1185">Reference proteome</keyword>
<evidence type="ECO:0000256" key="1">
    <source>
        <dbReference type="ARBA" id="ARBA00010609"/>
    </source>
</evidence>
<dbReference type="GO" id="GO:0005507">
    <property type="term" value="F:copper ion binding"/>
    <property type="evidence" value="ECO:0007669"/>
    <property type="project" value="InterPro"/>
</dbReference>
<dbReference type="InterPro" id="IPR008972">
    <property type="entry name" value="Cupredoxin"/>
</dbReference>
<dbReference type="EMBL" id="PJQY01000349">
    <property type="protein sequence ID" value="PQQ12485.1"/>
    <property type="molecule type" value="Genomic_DNA"/>
</dbReference>
<protein>
    <submittedName>
        <fullName evidence="3">Laccase-11</fullName>
    </submittedName>
</protein>
<evidence type="ECO:0000259" key="2">
    <source>
        <dbReference type="Pfam" id="PF07731"/>
    </source>
</evidence>
<dbReference type="GO" id="GO:0016491">
    <property type="term" value="F:oxidoreductase activity"/>
    <property type="evidence" value="ECO:0007669"/>
    <property type="project" value="InterPro"/>
</dbReference>
<dbReference type="OrthoDB" id="2121828at2759"/>